<feature type="compositionally biased region" description="Low complexity" evidence="5">
    <location>
        <begin position="431"/>
        <end position="444"/>
    </location>
</feature>
<reference evidence="8" key="1">
    <citation type="submission" date="2020-10" db="EMBL/GenBank/DDBJ databases">
        <title>Unveiling of a novel bifunctional photoreceptor, Dualchrome1, isolated from a cosmopolitan green alga.</title>
        <authorList>
            <person name="Suzuki S."/>
            <person name="Kawachi M."/>
        </authorList>
    </citation>
    <scope>NUCLEOTIDE SEQUENCE</scope>
    <source>
        <strain evidence="8">NIES 2893</strain>
    </source>
</reference>
<keyword evidence="4 6" id="KW-0472">Membrane</keyword>
<sequence>MATYALPNHNHNQSAAYSTLEIPPSTSSSGVPGADLPQDSSSSPQGSPSLSLSSSSHEAQASGSSSWEKQNMGEASPSPSQGQQAHLSLSSRRRAVLLLTSVLLFCLVSNALVLLNRHILVELNFKCPVLLTSFGQMFTFFAVCVTRAVRPATVPDRDDVTPRFWILHCLPIGLFSCGTLALGQMPYYTLSVSYVQMLKAFTPVLTLLFSLMFRLEKFSWPLVLSVGIIAGGTGFSALGEINFAWEGTLFMLGSIVCEAMKLVLSQILLQGLAMAPTESLYYMTPATIFFLTIFGVMTERHLYPTNALPIIANNPGSFVIASALGYGVNLTSMAVVKLLSGLWLKIIVQVKGALLMLAGVLLLSDTITSLQLVGYGTTLVGFAYHTKLKMGSSITAALGSDDGDESAKLEEDSKVCVRSESEPLLDVSKHSSLSSTPGGSPSSG</sequence>
<evidence type="ECO:0000259" key="7">
    <source>
        <dbReference type="Pfam" id="PF03151"/>
    </source>
</evidence>
<feature type="transmembrane region" description="Helical" evidence="6">
    <location>
        <begin position="127"/>
        <end position="149"/>
    </location>
</feature>
<evidence type="ECO:0000256" key="1">
    <source>
        <dbReference type="ARBA" id="ARBA00004141"/>
    </source>
</evidence>
<feature type="transmembrane region" description="Helical" evidence="6">
    <location>
        <begin position="95"/>
        <end position="115"/>
    </location>
</feature>
<feature type="domain" description="Sugar phosphate transporter" evidence="7">
    <location>
        <begin position="104"/>
        <end position="382"/>
    </location>
</feature>
<feature type="transmembrane region" description="Helical" evidence="6">
    <location>
        <begin position="164"/>
        <end position="182"/>
    </location>
</feature>
<name>A0A830HV78_9CHLO</name>
<evidence type="ECO:0000256" key="3">
    <source>
        <dbReference type="ARBA" id="ARBA00022989"/>
    </source>
</evidence>
<evidence type="ECO:0000313" key="8">
    <source>
        <dbReference type="EMBL" id="GHP11356.1"/>
    </source>
</evidence>
<feature type="region of interest" description="Disordered" evidence="5">
    <location>
        <begin position="1"/>
        <end position="85"/>
    </location>
</feature>
<feature type="transmembrane region" description="Helical" evidence="6">
    <location>
        <begin position="318"/>
        <end position="336"/>
    </location>
</feature>
<comment type="subcellular location">
    <subcellularLocation>
        <location evidence="1">Membrane</location>
        <topology evidence="1">Multi-pass membrane protein</topology>
    </subcellularLocation>
</comment>
<feature type="compositionally biased region" description="Low complexity" evidence="5">
    <location>
        <begin position="40"/>
        <end position="66"/>
    </location>
</feature>
<dbReference type="AlphaFoldDB" id="A0A830HV78"/>
<keyword evidence="3 6" id="KW-1133">Transmembrane helix</keyword>
<evidence type="ECO:0000256" key="2">
    <source>
        <dbReference type="ARBA" id="ARBA00022692"/>
    </source>
</evidence>
<accession>A0A830HV78</accession>
<keyword evidence="9" id="KW-1185">Reference proteome</keyword>
<keyword evidence="2 6" id="KW-0812">Transmembrane</keyword>
<evidence type="ECO:0000256" key="5">
    <source>
        <dbReference type="SAM" id="MobiDB-lite"/>
    </source>
</evidence>
<feature type="transmembrane region" description="Helical" evidence="6">
    <location>
        <begin position="194"/>
        <end position="213"/>
    </location>
</feature>
<feature type="transmembrane region" description="Helical" evidence="6">
    <location>
        <begin position="219"/>
        <end position="238"/>
    </location>
</feature>
<feature type="compositionally biased region" description="Basic and acidic residues" evidence="5">
    <location>
        <begin position="405"/>
        <end position="421"/>
    </location>
</feature>
<protein>
    <recommendedName>
        <fullName evidence="7">Sugar phosphate transporter domain-containing protein</fullName>
    </recommendedName>
</protein>
<dbReference type="Proteomes" id="UP000660262">
    <property type="component" value="Unassembled WGS sequence"/>
</dbReference>
<dbReference type="OrthoDB" id="6418713at2759"/>
<feature type="transmembrane region" description="Helical" evidence="6">
    <location>
        <begin position="250"/>
        <end position="273"/>
    </location>
</feature>
<dbReference type="InterPro" id="IPR050186">
    <property type="entry name" value="TPT_transporter"/>
</dbReference>
<organism evidence="8 9">
    <name type="scientific">Pycnococcus provasolii</name>
    <dbReference type="NCBI Taxonomy" id="41880"/>
    <lineage>
        <taxon>Eukaryota</taxon>
        <taxon>Viridiplantae</taxon>
        <taxon>Chlorophyta</taxon>
        <taxon>Pseudoscourfieldiophyceae</taxon>
        <taxon>Pseudoscourfieldiales</taxon>
        <taxon>Pycnococcaceae</taxon>
        <taxon>Pycnococcus</taxon>
    </lineage>
</organism>
<evidence type="ECO:0000256" key="4">
    <source>
        <dbReference type="ARBA" id="ARBA00023136"/>
    </source>
</evidence>
<evidence type="ECO:0000313" key="9">
    <source>
        <dbReference type="Proteomes" id="UP000660262"/>
    </source>
</evidence>
<dbReference type="Pfam" id="PF03151">
    <property type="entry name" value="TPT"/>
    <property type="match status" value="1"/>
</dbReference>
<feature type="transmembrane region" description="Helical" evidence="6">
    <location>
        <begin position="279"/>
        <end position="297"/>
    </location>
</feature>
<evidence type="ECO:0000256" key="6">
    <source>
        <dbReference type="SAM" id="Phobius"/>
    </source>
</evidence>
<feature type="region of interest" description="Disordered" evidence="5">
    <location>
        <begin position="400"/>
        <end position="444"/>
    </location>
</feature>
<gene>
    <name evidence="8" type="ORF">PPROV_001008400</name>
</gene>
<proteinExistence type="predicted"/>
<dbReference type="PANTHER" id="PTHR11132">
    <property type="entry name" value="SOLUTE CARRIER FAMILY 35"/>
    <property type="match status" value="1"/>
</dbReference>
<dbReference type="EMBL" id="BNJQ01000034">
    <property type="protein sequence ID" value="GHP11356.1"/>
    <property type="molecule type" value="Genomic_DNA"/>
</dbReference>
<dbReference type="InterPro" id="IPR004853">
    <property type="entry name" value="Sugar_P_trans_dom"/>
</dbReference>
<dbReference type="GO" id="GO:0016020">
    <property type="term" value="C:membrane"/>
    <property type="evidence" value="ECO:0007669"/>
    <property type="project" value="UniProtKB-SubCell"/>
</dbReference>
<comment type="caution">
    <text evidence="8">The sequence shown here is derived from an EMBL/GenBank/DDBJ whole genome shotgun (WGS) entry which is preliminary data.</text>
</comment>